<sequence length="186" mass="21099">MYPDPNNRKKDLQEPMDDGPGRLTDLNRYCEIDSGHDSTIFKNFVATCTSDPHVVLNRQASSFPDAWEEGSGGSAEEHGVGTQAALPPAAAGYQEDPMPASQEAGYSAPPRWTGGKPPASLEWNNRRVVYYTVKREAHRSRATEYTYLNHNNRYTTSIRDKWQNKDNIRYLTAKRHVYVAKNPDFY</sequence>
<proteinExistence type="predicted"/>
<comment type="caution">
    <text evidence="2">The sequence shown here is derived from an EMBL/GenBank/DDBJ whole genome shotgun (WGS) entry which is preliminary data.</text>
</comment>
<organism evidence="2 3">
    <name type="scientific">Anthostomella pinea</name>
    <dbReference type="NCBI Taxonomy" id="933095"/>
    <lineage>
        <taxon>Eukaryota</taxon>
        <taxon>Fungi</taxon>
        <taxon>Dikarya</taxon>
        <taxon>Ascomycota</taxon>
        <taxon>Pezizomycotina</taxon>
        <taxon>Sordariomycetes</taxon>
        <taxon>Xylariomycetidae</taxon>
        <taxon>Xylariales</taxon>
        <taxon>Xylariaceae</taxon>
        <taxon>Anthostomella</taxon>
    </lineage>
</organism>
<evidence type="ECO:0000313" key="3">
    <source>
        <dbReference type="Proteomes" id="UP001295740"/>
    </source>
</evidence>
<name>A0AAI8VFA2_9PEZI</name>
<feature type="region of interest" description="Disordered" evidence="1">
    <location>
        <begin position="1"/>
        <end position="23"/>
    </location>
</feature>
<gene>
    <name evidence="2" type="ORF">KHLLAP_LOCUS3806</name>
</gene>
<feature type="compositionally biased region" description="Basic and acidic residues" evidence="1">
    <location>
        <begin position="1"/>
        <end position="13"/>
    </location>
</feature>
<dbReference type="EMBL" id="CAUWAG010000004">
    <property type="protein sequence ID" value="CAJ2503338.1"/>
    <property type="molecule type" value="Genomic_DNA"/>
</dbReference>
<reference evidence="2" key="1">
    <citation type="submission" date="2023-10" db="EMBL/GenBank/DDBJ databases">
        <authorList>
            <person name="Hackl T."/>
        </authorList>
    </citation>
    <scope>NUCLEOTIDE SEQUENCE</scope>
</reference>
<dbReference type="AlphaFoldDB" id="A0AAI8VFA2"/>
<feature type="region of interest" description="Disordered" evidence="1">
    <location>
        <begin position="90"/>
        <end position="118"/>
    </location>
</feature>
<keyword evidence="3" id="KW-1185">Reference proteome</keyword>
<accession>A0AAI8VFA2</accession>
<dbReference type="Proteomes" id="UP001295740">
    <property type="component" value="Unassembled WGS sequence"/>
</dbReference>
<evidence type="ECO:0000256" key="1">
    <source>
        <dbReference type="SAM" id="MobiDB-lite"/>
    </source>
</evidence>
<protein>
    <submittedName>
        <fullName evidence="2">Uu.00g107320.m01.CDS01</fullName>
    </submittedName>
</protein>
<evidence type="ECO:0000313" key="2">
    <source>
        <dbReference type="EMBL" id="CAJ2503338.1"/>
    </source>
</evidence>